<dbReference type="InterPro" id="IPR003115">
    <property type="entry name" value="ParB_N"/>
</dbReference>
<dbReference type="FunFam" id="1.10.10.2830:FF:000001">
    <property type="entry name" value="Chromosome partitioning protein ParB"/>
    <property type="match status" value="1"/>
</dbReference>
<dbReference type="InterPro" id="IPR004437">
    <property type="entry name" value="ParB/RepB/Spo0J"/>
</dbReference>
<keyword evidence="4" id="KW-0238">DNA-binding</keyword>
<dbReference type="CDD" id="cd00093">
    <property type="entry name" value="HTH_XRE"/>
    <property type="match status" value="1"/>
</dbReference>
<dbReference type="PANTHER" id="PTHR33375">
    <property type="entry name" value="CHROMOSOME-PARTITIONING PROTEIN PARB-RELATED"/>
    <property type="match status" value="1"/>
</dbReference>
<gene>
    <name evidence="6" type="ORF">EV207_15511</name>
</gene>
<dbReference type="SUPFAM" id="SSF110849">
    <property type="entry name" value="ParB/Sulfiredoxin"/>
    <property type="match status" value="1"/>
</dbReference>
<dbReference type="InterPro" id="IPR036086">
    <property type="entry name" value="ParB/Sulfiredoxin_sf"/>
</dbReference>
<keyword evidence="3" id="KW-0159">Chromosome partition</keyword>
<comment type="similarity">
    <text evidence="2">Belongs to the ParB family.</text>
</comment>
<protein>
    <submittedName>
        <fullName evidence="6">ParB family chromosome partitioning protein</fullName>
    </submittedName>
</protein>
<dbReference type="CDD" id="cd16393">
    <property type="entry name" value="SPO0J_N"/>
    <property type="match status" value="1"/>
</dbReference>
<sequence>MNRGLGKGINAFFPENETDNKEAIQQIKINELRPNPYQPRKSFDEEAINELKTSIEEHGIIQPLIVRKSIKGYDIVAGERRYRAGIAAKLNTVPAVIKVLTDKQMMEIALIENLQREDLNPIEEALAYRKLMDELGITQEELAKKLGKSRPYITNHLRLLQLSQPIQELLAEGKLSMGHGRTLLGLKDKKKLPALVDRIIKEKMNVRDLELLIQKLNQNVPRETPKKPKAEIAPELKQKVTVLRERFGTSVSIKQMKNKEKGKIEIDYYSQDDLNRLIDLLEGQKKG</sequence>
<comment type="subcellular location">
    <subcellularLocation>
        <location evidence="1">Cytoplasm</location>
        <location evidence="1">Nucleoid</location>
    </subcellularLocation>
</comment>
<keyword evidence="7" id="KW-1185">Reference proteome</keyword>
<dbReference type="Gene3D" id="3.90.1530.30">
    <property type="match status" value="1"/>
</dbReference>
<proteinExistence type="inferred from homology"/>
<dbReference type="GO" id="GO:0009295">
    <property type="term" value="C:nucleoid"/>
    <property type="evidence" value="ECO:0007669"/>
    <property type="project" value="UniProtKB-SubCell"/>
</dbReference>
<comment type="caution">
    <text evidence="6">The sequence shown here is derived from an EMBL/GenBank/DDBJ whole genome shotgun (WGS) entry which is preliminary data.</text>
</comment>
<evidence type="ECO:0000313" key="7">
    <source>
        <dbReference type="Proteomes" id="UP000295416"/>
    </source>
</evidence>
<dbReference type="Pfam" id="PF17762">
    <property type="entry name" value="HTH_ParB"/>
    <property type="match status" value="1"/>
</dbReference>
<name>A0A4R2NFP3_9BACL</name>
<accession>A0A4R2NFP3</accession>
<feature type="domain" description="HTH cro/C1-type" evidence="5">
    <location>
        <begin position="129"/>
        <end position="155"/>
    </location>
</feature>
<organism evidence="6 7">
    <name type="scientific">Scopulibacillus darangshiensis</name>
    <dbReference type="NCBI Taxonomy" id="442528"/>
    <lineage>
        <taxon>Bacteria</taxon>
        <taxon>Bacillati</taxon>
        <taxon>Bacillota</taxon>
        <taxon>Bacilli</taxon>
        <taxon>Bacillales</taxon>
        <taxon>Sporolactobacillaceae</taxon>
        <taxon>Scopulibacillus</taxon>
    </lineage>
</organism>
<dbReference type="InterPro" id="IPR001387">
    <property type="entry name" value="Cro/C1-type_HTH"/>
</dbReference>
<dbReference type="Gene3D" id="1.10.10.2830">
    <property type="match status" value="1"/>
</dbReference>
<dbReference type="InterPro" id="IPR041468">
    <property type="entry name" value="HTH_ParB/Spo0J"/>
</dbReference>
<dbReference type="GO" id="GO:0007059">
    <property type="term" value="P:chromosome segregation"/>
    <property type="evidence" value="ECO:0007669"/>
    <property type="project" value="UniProtKB-KW"/>
</dbReference>
<evidence type="ECO:0000256" key="3">
    <source>
        <dbReference type="ARBA" id="ARBA00022829"/>
    </source>
</evidence>
<dbReference type="AlphaFoldDB" id="A0A4R2NFP3"/>
<evidence type="ECO:0000313" key="6">
    <source>
        <dbReference type="EMBL" id="TCP20018.1"/>
    </source>
</evidence>
<dbReference type="InterPro" id="IPR050336">
    <property type="entry name" value="Chromosome_partition/occlusion"/>
</dbReference>
<dbReference type="NCBIfam" id="TIGR00180">
    <property type="entry name" value="parB_part"/>
    <property type="match status" value="1"/>
</dbReference>
<dbReference type="EMBL" id="SLXK01000055">
    <property type="protein sequence ID" value="TCP20018.1"/>
    <property type="molecule type" value="Genomic_DNA"/>
</dbReference>
<dbReference type="FunFam" id="3.90.1530.30:FF:000001">
    <property type="entry name" value="Chromosome partitioning protein ParB"/>
    <property type="match status" value="1"/>
</dbReference>
<dbReference type="SUPFAM" id="SSF109709">
    <property type="entry name" value="KorB DNA-binding domain-like"/>
    <property type="match status" value="1"/>
</dbReference>
<dbReference type="GO" id="GO:0045881">
    <property type="term" value="P:positive regulation of sporulation resulting in formation of a cellular spore"/>
    <property type="evidence" value="ECO:0007669"/>
    <property type="project" value="TreeGrafter"/>
</dbReference>
<dbReference type="SMART" id="SM00470">
    <property type="entry name" value="ParB"/>
    <property type="match status" value="1"/>
</dbReference>
<evidence type="ECO:0000256" key="1">
    <source>
        <dbReference type="ARBA" id="ARBA00004453"/>
    </source>
</evidence>
<dbReference type="InterPro" id="IPR057240">
    <property type="entry name" value="ParB_dimer_C"/>
</dbReference>
<dbReference type="RefSeq" id="WP_132748116.1">
    <property type="nucleotide sequence ID" value="NZ_SLXK01000055.1"/>
</dbReference>
<dbReference type="GO" id="GO:0003677">
    <property type="term" value="F:DNA binding"/>
    <property type="evidence" value="ECO:0007669"/>
    <property type="project" value="UniProtKB-KW"/>
</dbReference>
<dbReference type="PANTHER" id="PTHR33375:SF1">
    <property type="entry name" value="CHROMOSOME-PARTITIONING PROTEIN PARB-RELATED"/>
    <property type="match status" value="1"/>
</dbReference>
<evidence type="ECO:0000259" key="5">
    <source>
        <dbReference type="PROSITE" id="PS50943"/>
    </source>
</evidence>
<dbReference type="Pfam" id="PF02195">
    <property type="entry name" value="ParB_N"/>
    <property type="match status" value="1"/>
</dbReference>
<dbReference type="PROSITE" id="PS50943">
    <property type="entry name" value="HTH_CROC1"/>
    <property type="match status" value="1"/>
</dbReference>
<dbReference type="Proteomes" id="UP000295416">
    <property type="component" value="Unassembled WGS sequence"/>
</dbReference>
<dbReference type="OrthoDB" id="9802051at2"/>
<evidence type="ECO:0000256" key="4">
    <source>
        <dbReference type="ARBA" id="ARBA00023125"/>
    </source>
</evidence>
<evidence type="ECO:0000256" key="2">
    <source>
        <dbReference type="ARBA" id="ARBA00006295"/>
    </source>
</evidence>
<dbReference type="GO" id="GO:0005694">
    <property type="term" value="C:chromosome"/>
    <property type="evidence" value="ECO:0007669"/>
    <property type="project" value="TreeGrafter"/>
</dbReference>
<dbReference type="Pfam" id="PF23552">
    <property type="entry name" value="ParB_C"/>
    <property type="match status" value="1"/>
</dbReference>
<reference evidence="6 7" key="1">
    <citation type="submission" date="2019-03" db="EMBL/GenBank/DDBJ databases">
        <title>Genomic Encyclopedia of Type Strains, Phase IV (KMG-IV): sequencing the most valuable type-strain genomes for metagenomic binning, comparative biology and taxonomic classification.</title>
        <authorList>
            <person name="Goeker M."/>
        </authorList>
    </citation>
    <scope>NUCLEOTIDE SEQUENCE [LARGE SCALE GENOMIC DNA]</scope>
    <source>
        <strain evidence="6 7">DSM 19377</strain>
    </source>
</reference>